<dbReference type="AlphaFoldDB" id="X1CZ05"/>
<feature type="non-terminal residue" evidence="1">
    <location>
        <position position="1"/>
    </location>
</feature>
<proteinExistence type="predicted"/>
<dbReference type="Gene3D" id="3.60.15.10">
    <property type="entry name" value="Ribonuclease Z/Hydroxyacylglutathione hydrolase-like"/>
    <property type="match status" value="1"/>
</dbReference>
<gene>
    <name evidence="1" type="ORF">S01H4_61783</name>
</gene>
<accession>X1CZ05</accession>
<dbReference type="SUPFAM" id="SSF56281">
    <property type="entry name" value="Metallo-hydrolase/oxidoreductase"/>
    <property type="match status" value="1"/>
</dbReference>
<name>X1CZ05_9ZZZZ</name>
<organism evidence="1">
    <name type="scientific">marine sediment metagenome</name>
    <dbReference type="NCBI Taxonomy" id="412755"/>
    <lineage>
        <taxon>unclassified sequences</taxon>
        <taxon>metagenomes</taxon>
        <taxon>ecological metagenomes</taxon>
    </lineage>
</organism>
<sequence>GRLEPMNVYGPTGELPELGIEALVENILRTAAWHDRSKKGQVDVRGFDMRAHQFPFETTQIVYEDNGAKVISFPVPHGIDGAVGYRLEWNGLSMVFAGDCEPSTLTVENSQGLDVLIHEIFNTPETYVEKMGWTEQMAKIVAWTKHTSPQAAAKVFAATKPRLGVG</sequence>
<protein>
    <submittedName>
        <fullName evidence="1">Uncharacterized protein</fullName>
    </submittedName>
</protein>
<evidence type="ECO:0000313" key="1">
    <source>
        <dbReference type="EMBL" id="GAH13766.1"/>
    </source>
</evidence>
<feature type="non-terminal residue" evidence="1">
    <location>
        <position position="166"/>
    </location>
</feature>
<reference evidence="1" key="1">
    <citation type="journal article" date="2014" name="Front. Microbiol.">
        <title>High frequency of phylogenetically diverse reductive dehalogenase-homologous genes in deep subseafloor sedimentary metagenomes.</title>
        <authorList>
            <person name="Kawai M."/>
            <person name="Futagami T."/>
            <person name="Toyoda A."/>
            <person name="Takaki Y."/>
            <person name="Nishi S."/>
            <person name="Hori S."/>
            <person name="Arai W."/>
            <person name="Tsubouchi T."/>
            <person name="Morono Y."/>
            <person name="Uchiyama I."/>
            <person name="Ito T."/>
            <person name="Fujiyama A."/>
            <person name="Inagaki F."/>
            <person name="Takami H."/>
        </authorList>
    </citation>
    <scope>NUCLEOTIDE SEQUENCE</scope>
    <source>
        <strain evidence="1">Expedition CK06-06</strain>
    </source>
</reference>
<comment type="caution">
    <text evidence="1">The sequence shown here is derived from an EMBL/GenBank/DDBJ whole genome shotgun (WGS) entry which is preliminary data.</text>
</comment>
<dbReference type="EMBL" id="BART01036717">
    <property type="protein sequence ID" value="GAH13766.1"/>
    <property type="molecule type" value="Genomic_DNA"/>
</dbReference>
<dbReference type="InterPro" id="IPR036866">
    <property type="entry name" value="RibonucZ/Hydroxyglut_hydro"/>
</dbReference>